<gene>
    <name evidence="1" type="ORF">QEZ52_12625</name>
</gene>
<dbReference type="RefSeq" id="WP_406644712.1">
    <property type="nucleotide sequence ID" value="NZ_CP123584.1"/>
</dbReference>
<reference evidence="1 2" key="1">
    <citation type="submission" date="2023-04" db="EMBL/GenBank/DDBJ databases">
        <title>Complete genome sequence of Alisedimentitalea scapharcae.</title>
        <authorList>
            <person name="Rong J.-C."/>
            <person name="Yi M.-L."/>
            <person name="Zhao Q."/>
        </authorList>
    </citation>
    <scope>NUCLEOTIDE SEQUENCE [LARGE SCALE GENOMIC DNA]</scope>
    <source>
        <strain evidence="1 2">KCTC 42119</strain>
    </source>
</reference>
<evidence type="ECO:0000313" key="1">
    <source>
        <dbReference type="EMBL" id="WZK87459.1"/>
    </source>
</evidence>
<organism evidence="1 2">
    <name type="scientific">Aliisedimentitalea scapharcae</name>
    <dbReference type="NCBI Taxonomy" id="1524259"/>
    <lineage>
        <taxon>Bacteria</taxon>
        <taxon>Pseudomonadati</taxon>
        <taxon>Pseudomonadota</taxon>
        <taxon>Alphaproteobacteria</taxon>
        <taxon>Rhodobacterales</taxon>
        <taxon>Roseobacteraceae</taxon>
        <taxon>Aliisedimentitalea</taxon>
    </lineage>
</organism>
<protein>
    <submittedName>
        <fullName evidence="1">Uncharacterized protein</fullName>
    </submittedName>
</protein>
<name>A0ABZ2XQ68_9RHOB</name>
<evidence type="ECO:0000313" key="2">
    <source>
        <dbReference type="Proteomes" id="UP001623232"/>
    </source>
</evidence>
<sequence length="117" mass="12658">MPIAIVTSLLHPIPAILAEDTGRGLIARLQGLHKAPELTDEHSARIWLQSLPAPSGWFVSIEEAKAHVKRCHQGAPTIPGATIREAREALGMARDARQVLASGFDKFGQLRSFFAVA</sequence>
<dbReference type="Proteomes" id="UP001623232">
    <property type="component" value="Chromosome"/>
</dbReference>
<proteinExistence type="predicted"/>
<accession>A0ABZ2XQ68</accession>
<dbReference type="EMBL" id="CP123584">
    <property type="protein sequence ID" value="WZK87459.1"/>
    <property type="molecule type" value="Genomic_DNA"/>
</dbReference>
<keyword evidence="2" id="KW-1185">Reference proteome</keyword>